<dbReference type="AlphaFoldDB" id="A0A7S4IXD2"/>
<accession>A0A7S4IXD2</accession>
<sequence>MRPRRTICARERRLRSLRYSRRTEFQFSARRAGSMGSKTAPLYTVRWWYRDSKSPVRSFGAGAKKSVPKFHGGGGRTASAPLPALSALPVVSLSLLPLQNFDVRGGTSTQKAIRRLCAAKFSIISAAPRKATDKLSAASAYVQRRP</sequence>
<protein>
    <submittedName>
        <fullName evidence="1">Uncharacterized protein</fullName>
    </submittedName>
</protein>
<organism evidence="1">
    <name type="scientific">Odontella aurita</name>
    <dbReference type="NCBI Taxonomy" id="265563"/>
    <lineage>
        <taxon>Eukaryota</taxon>
        <taxon>Sar</taxon>
        <taxon>Stramenopiles</taxon>
        <taxon>Ochrophyta</taxon>
        <taxon>Bacillariophyta</taxon>
        <taxon>Mediophyceae</taxon>
        <taxon>Biddulphiophycidae</taxon>
        <taxon>Eupodiscales</taxon>
        <taxon>Odontellaceae</taxon>
        <taxon>Odontella</taxon>
    </lineage>
</organism>
<reference evidence="1" key="1">
    <citation type="submission" date="2021-01" db="EMBL/GenBank/DDBJ databases">
        <authorList>
            <person name="Corre E."/>
            <person name="Pelletier E."/>
            <person name="Niang G."/>
            <person name="Scheremetjew M."/>
            <person name="Finn R."/>
            <person name="Kale V."/>
            <person name="Holt S."/>
            <person name="Cochrane G."/>
            <person name="Meng A."/>
            <person name="Brown T."/>
            <person name="Cohen L."/>
        </authorList>
    </citation>
    <scope>NUCLEOTIDE SEQUENCE</scope>
    <source>
        <strain evidence="1">Isolate 1302-5</strain>
    </source>
</reference>
<gene>
    <name evidence="1" type="ORF">OAUR00152_LOCUS16685</name>
</gene>
<dbReference type="EMBL" id="HBKQ01024461">
    <property type="protein sequence ID" value="CAE2242517.1"/>
    <property type="molecule type" value="Transcribed_RNA"/>
</dbReference>
<name>A0A7S4IXD2_9STRA</name>
<evidence type="ECO:0000313" key="1">
    <source>
        <dbReference type="EMBL" id="CAE2242517.1"/>
    </source>
</evidence>
<proteinExistence type="predicted"/>